<reference evidence="2 3" key="1">
    <citation type="journal article" date="2013" name="PLoS Genet.">
        <title>Distinctive expansion of potential virulence genes in the genome of the oomycete fish pathogen Saprolegnia parasitica.</title>
        <authorList>
            <person name="Jiang R.H."/>
            <person name="de Bruijn I."/>
            <person name="Haas B.J."/>
            <person name="Belmonte R."/>
            <person name="Lobach L."/>
            <person name="Christie J."/>
            <person name="van den Ackerveken G."/>
            <person name="Bottin A."/>
            <person name="Bulone V."/>
            <person name="Diaz-Moreno S.M."/>
            <person name="Dumas B."/>
            <person name="Fan L."/>
            <person name="Gaulin E."/>
            <person name="Govers F."/>
            <person name="Grenville-Briggs L.J."/>
            <person name="Horner N.R."/>
            <person name="Levin J.Z."/>
            <person name="Mammella M."/>
            <person name="Meijer H.J."/>
            <person name="Morris P."/>
            <person name="Nusbaum C."/>
            <person name="Oome S."/>
            <person name="Phillips A.J."/>
            <person name="van Rooyen D."/>
            <person name="Rzeszutek E."/>
            <person name="Saraiva M."/>
            <person name="Secombes C.J."/>
            <person name="Seidl M.F."/>
            <person name="Snel B."/>
            <person name="Stassen J.H."/>
            <person name="Sykes S."/>
            <person name="Tripathy S."/>
            <person name="van den Berg H."/>
            <person name="Vega-Arreguin J.C."/>
            <person name="Wawra S."/>
            <person name="Young S.K."/>
            <person name="Zeng Q."/>
            <person name="Dieguez-Uribeondo J."/>
            <person name="Russ C."/>
            <person name="Tyler B.M."/>
            <person name="van West P."/>
        </authorList>
    </citation>
    <scope>NUCLEOTIDE SEQUENCE [LARGE SCALE GENOMIC DNA]</scope>
    <source>
        <strain evidence="2 3">CBS 223.65</strain>
    </source>
</reference>
<dbReference type="OrthoDB" id="272149at2759"/>
<evidence type="ECO:0000313" key="2">
    <source>
        <dbReference type="EMBL" id="KDO31675.1"/>
    </source>
</evidence>
<organism evidence="2 3">
    <name type="scientific">Saprolegnia parasitica (strain CBS 223.65)</name>
    <dbReference type="NCBI Taxonomy" id="695850"/>
    <lineage>
        <taxon>Eukaryota</taxon>
        <taxon>Sar</taxon>
        <taxon>Stramenopiles</taxon>
        <taxon>Oomycota</taxon>
        <taxon>Saprolegniomycetes</taxon>
        <taxon>Saprolegniales</taxon>
        <taxon>Saprolegniaceae</taxon>
        <taxon>Saprolegnia</taxon>
    </lineage>
</organism>
<dbReference type="EMBL" id="KK583197">
    <property type="protein sequence ID" value="KDO31675.1"/>
    <property type="molecule type" value="Genomic_DNA"/>
</dbReference>
<dbReference type="KEGG" id="spar:SPRG_03594"/>
<dbReference type="Proteomes" id="UP000030745">
    <property type="component" value="Unassembled WGS sequence"/>
</dbReference>
<dbReference type="RefSeq" id="XP_012197563.1">
    <property type="nucleotide sequence ID" value="XM_012342173.1"/>
</dbReference>
<evidence type="ECO:0000256" key="1">
    <source>
        <dbReference type="SAM" id="MobiDB-lite"/>
    </source>
</evidence>
<name>A0A067CR39_SAPPC</name>
<dbReference type="AlphaFoldDB" id="A0A067CR39"/>
<evidence type="ECO:0000313" key="3">
    <source>
        <dbReference type="Proteomes" id="UP000030745"/>
    </source>
</evidence>
<proteinExistence type="predicted"/>
<dbReference type="GeneID" id="24126087"/>
<protein>
    <submittedName>
        <fullName evidence="2">Uncharacterized protein</fullName>
    </submittedName>
</protein>
<gene>
    <name evidence="2" type="ORF">SPRG_03594</name>
</gene>
<sequence>MAKPRAYVAARIPPQQQTQAALKSAHASKLKATLQKPTTTESTTYVSLFDRLAVANGVPDREARRPPSSPKAKRLEKPVARAKRKNVISPAKDKLHTPAPVVLARRQLHFEPTPRRHEAPPEALNPSQMRVLDVIQGLIAHKRQTIAALESSQS</sequence>
<dbReference type="VEuPathDB" id="FungiDB:SPRG_03594"/>
<accession>A0A067CR39</accession>
<feature type="region of interest" description="Disordered" evidence="1">
    <location>
        <begin position="57"/>
        <end position="101"/>
    </location>
</feature>
<keyword evidence="3" id="KW-1185">Reference proteome</keyword>